<feature type="compositionally biased region" description="Polar residues" evidence="6">
    <location>
        <begin position="1426"/>
        <end position="1438"/>
    </location>
</feature>
<sequence>MLKGNEKFNTKYGVSNTVISNSTNKAINTLALVARPDVYNSMQNDIINGSCKPFLLLVLNCLTTIGSPPLFGPASLQLAQIKAQLALHQLNVIAARNVTPPLIASPALTLLNLLKVTMSHPMYNARGGPFSSGQRSVVSGQYGLESQSGLDLGGARLGSDSMSGSRGGMMVNQQMTFPLGQRQSQVSQALDATIDMNIREAREEVRLLTQLLQQPKSADPRLRKDIRDEVLSPGTASYAASNVPGRSDEVDWTCFQAPSKLFASSSVGQSSSSSQLFQSSGFGGPSGLDSQLPAEHQPTRYTSESASSILASFHLSIEDLELLSHYPDDQLTPDNLPFILRDIRMRKAKRNVPDPDMRSSSDLMVSEARQSKVIDYRHSSKLGFPDEKPDSYTRDHLTKESPNYGREVSGSPFRAVDIVKHPQQKPTATVPAQASVMLTKLQQTPAMDPRSASQTLEMQSAKTIPGRLPASTPSISRPPQIPPLLAVGHLGSMATMVSGSPKLSWPPAFPPPQMTAPATKRLPTPTMMNDYSAATPRIFPHTCSLCNIECVQIKDWIEHQNTNLHIENCRRLRKQYPDWSVEAIPVTRTEPKLERRSPKHRTRSHSYSRTPSPKRHHGTSSRRQRSRSRSRSRSPRRYRRSRSRSRSLSPPRKTRACSPPYRRRSRTPPGHRSRSPVYSRRSPVRSSRRASPRRSSPPRQQRPSSSERLAKKLLESSAELSSVTSSSTLKAMVESLAPALLAELAKKRSTSSSLSVKSSSSTKRSSSPSSKRSESSKASSSSASKATSSKNGKPKKMSAGPGTSCLLRLKNIPSGTTNEELISAIKPFGKIHTSIFLKAIGEASVCMEKEEDAKVLVNCKTLKLHGKLIDICMEKSPQTSQSTKVKQMVKAKASTKGLREAPVVKSKVVVIKKEIPWKKNIVEITGLSEAGVTEDELSNLAIPHGCVSPPVIAVTQNKAYLEMRNTEAAEALVNAYAKTPAKLQDKEISITMMTQPLDINYTPQELAALPERLLIVGNVPKGVGAINEVQKLIKRFGAYKQALPLNGRIIFEMETSAIARAVHSRFLKFPCIVQNNSLTFKLAKLPKATDQVKKKPDAKGAKPAAKVGVKMPPKAKPTKAQTPKSTNNAHTTIAPSVTSISIKDAPSAIAAQPVTVKAEINSLKGATENEANIKMDTITSKETFTPETAAALKHSECDSKMDITPSETLQESSNTKLGNSPIGTASSESSGSKMDTSITVTTSFKSTTGTDTQIDTQDGKTAMVEAQEFESEVSVLSTVTVEEVISMDTTEHTENASTNISEHTEASVNTSEHDEKASLNILELPQNVTDIKAGNTSVEQDEVDNKPEHRIDESPSVVETELVGNNKDGKIIMGSSVVLEAQNAPIDLSDQDAHCDSKPQGTMPDSEVQLENDLKVIEPNQTDITLSPSEQSQLSDQVKPQPAPVPLDDMTLDFPPVTQEILKALEAAVHQCRLQSSLRRAEEEARQRTETEKNATEKVMGKSLSSSKKPTASDNVQAAKKAIHSDNQKAQFEKGKKPQSSGSRSQHGDTESPEGESFYRHKGKVGAEDVVIKHGGSSCSAAGSRKAKLDSSPMSKRSRESEEDSFRSHSTGRSVKSSRSHSKTRKTEKFKEEEMEEEPFPFNLDEFVTVDEVGDDVDEHYPSSSEPPSKHTVSQNDLKASSSICTPEEKPPSCSASTVRSKQKPVSASIPHRTRAAAAAAVTGTEAHKGIGTVHNIVEEHIDANPVTEVKALEKVETEEPQRAEVDSATSDSLQEAKAAEIELKMAECVCTEKSTPEISPDEYKDKEGNAQRDAEDLSLIKKDNSENKLPDPNKVNSPSPSLNNYPLLASKIEKSETPAENQSDSSHSVVHQMDAKAAKVKTSLLHELPSKGALETLDEVSEEEEDFPDEAEEEELLKRQAGEDPEALLTVDEVGGDEADAEEEQLEKELQGLVTLDEIVEDDEDEDSFNPEALVTLDEARGDEEEMDEKGQDKGKQTSLQVETPAKSKEPMTSSGLDEEACDIEELRQMNFVTVDEVGAEDEEEQEEESSVARKDRKLKKRTLKISERKSTQEKKGSPGDQLVEALKIPTIEEPALVTLLPVIEPIDTEVKSDFQNLKMDSTIAPSTTGEKPSVSVHENEITSKENRTTEVSTTEKRAAIKEESKQRLKSEVTQEPESKRPRSQHSITKDFTLSPFNPHIPIGLDFVVPKTGFYCKLCCLFYGSEETAKKTHCSSLRHYQNMQKYYEKLKSQSGSSTPRPDSHNSASD</sequence>
<dbReference type="InterPro" id="IPR026811">
    <property type="entry name" value="CIZ1"/>
</dbReference>
<feature type="region of interest" description="Disordered" evidence="6">
    <location>
        <begin position="1756"/>
        <end position="1777"/>
    </location>
</feature>
<feature type="region of interest" description="Disordered" evidence="6">
    <location>
        <begin position="1477"/>
        <end position="1713"/>
    </location>
</feature>
<feature type="compositionally biased region" description="Basic residues" evidence="6">
    <location>
        <begin position="597"/>
        <end position="645"/>
    </location>
</feature>
<feature type="region of interest" description="Disordered" evidence="6">
    <location>
        <begin position="380"/>
        <end position="409"/>
    </location>
</feature>
<organism evidence="8 9">
    <name type="scientific">Electrophorus voltai</name>
    <dbReference type="NCBI Taxonomy" id="2609070"/>
    <lineage>
        <taxon>Eukaryota</taxon>
        <taxon>Metazoa</taxon>
        <taxon>Chordata</taxon>
        <taxon>Craniata</taxon>
        <taxon>Vertebrata</taxon>
        <taxon>Euteleostomi</taxon>
        <taxon>Actinopterygii</taxon>
        <taxon>Neopterygii</taxon>
        <taxon>Teleostei</taxon>
        <taxon>Ostariophysi</taxon>
        <taxon>Gymnotiformes</taxon>
        <taxon>Gymnotoidei</taxon>
        <taxon>Gymnotidae</taxon>
        <taxon>Electrophorus</taxon>
    </lineage>
</organism>
<dbReference type="InterPro" id="IPR000690">
    <property type="entry name" value="Matrin/U1-C_Znf_C2H2"/>
</dbReference>
<feature type="compositionally biased region" description="Low complexity" evidence="6">
    <location>
        <begin position="1101"/>
        <end position="1124"/>
    </location>
</feature>
<feature type="compositionally biased region" description="Low complexity" evidence="6">
    <location>
        <begin position="750"/>
        <end position="790"/>
    </location>
</feature>
<feature type="region of interest" description="Disordered" evidence="6">
    <location>
        <begin position="1291"/>
        <end position="1315"/>
    </location>
</feature>
<feature type="compositionally biased region" description="Polar residues" evidence="6">
    <location>
        <begin position="1295"/>
        <end position="1310"/>
    </location>
</feature>
<feature type="compositionally biased region" description="Polar residues" evidence="6">
    <location>
        <begin position="2253"/>
        <end position="2270"/>
    </location>
</feature>
<feature type="compositionally biased region" description="Basic and acidic residues" evidence="6">
    <location>
        <begin position="1802"/>
        <end position="1832"/>
    </location>
</feature>
<feature type="compositionally biased region" description="Polar residues" evidence="6">
    <location>
        <begin position="1859"/>
        <end position="1870"/>
    </location>
</feature>
<feature type="compositionally biased region" description="Acidic residues" evidence="6">
    <location>
        <begin position="2039"/>
        <end position="2051"/>
    </location>
</feature>
<feature type="compositionally biased region" description="Polar residues" evidence="6">
    <location>
        <begin position="2123"/>
        <end position="2132"/>
    </location>
</feature>
<feature type="compositionally biased region" description="Basic and acidic residues" evidence="6">
    <location>
        <begin position="2139"/>
        <end position="2182"/>
    </location>
</feature>
<feature type="compositionally biased region" description="Polar residues" evidence="6">
    <location>
        <begin position="1835"/>
        <end position="1845"/>
    </location>
</feature>
<proteinExistence type="predicted"/>
<dbReference type="InterPro" id="IPR012677">
    <property type="entry name" value="Nucleotide-bd_a/b_plait_sf"/>
</dbReference>
<feature type="region of interest" description="Disordered" evidence="6">
    <location>
        <begin position="1426"/>
        <end position="1446"/>
    </location>
</feature>
<feature type="compositionally biased region" description="Polar residues" evidence="6">
    <location>
        <begin position="1662"/>
        <end position="1685"/>
    </location>
</feature>
<accession>A0AAD8ZGH0</accession>
<feature type="region of interest" description="Disordered" evidence="6">
    <location>
        <begin position="1961"/>
        <end position="2060"/>
    </location>
</feature>
<protein>
    <recommendedName>
        <fullName evidence="7">Matrin-type domain-containing protein</fullName>
    </recommendedName>
</protein>
<dbReference type="InterPro" id="IPR000504">
    <property type="entry name" value="RRM_dom"/>
</dbReference>
<reference evidence="8" key="1">
    <citation type="submission" date="2023-03" db="EMBL/GenBank/DDBJ databases">
        <title>Electrophorus voltai genome.</title>
        <authorList>
            <person name="Bian C."/>
        </authorList>
    </citation>
    <scope>NUCLEOTIDE SEQUENCE</scope>
    <source>
        <strain evidence="8">CB-2022</strain>
        <tissue evidence="8">Muscle</tissue>
    </source>
</reference>
<evidence type="ECO:0000256" key="5">
    <source>
        <dbReference type="ARBA" id="ARBA00023242"/>
    </source>
</evidence>
<feature type="region of interest" description="Disordered" evidence="6">
    <location>
        <begin position="2065"/>
        <end position="2084"/>
    </location>
</feature>
<feature type="compositionally biased region" description="Basic and acidic residues" evidence="6">
    <location>
        <begin position="1597"/>
        <end position="1607"/>
    </location>
</feature>
<dbReference type="PANTHER" id="PTHR15491:SF9">
    <property type="entry name" value="CIP1-INTERACTING ZINC FINGER PROTEIN"/>
    <property type="match status" value="1"/>
</dbReference>
<feature type="region of interest" description="Disordered" evidence="6">
    <location>
        <begin position="1792"/>
        <end position="1947"/>
    </location>
</feature>
<dbReference type="PANTHER" id="PTHR15491">
    <property type="match status" value="1"/>
</dbReference>
<evidence type="ECO:0000256" key="4">
    <source>
        <dbReference type="ARBA" id="ARBA00022833"/>
    </source>
</evidence>
<feature type="compositionally biased region" description="Basic and acidic residues" evidence="6">
    <location>
        <begin position="1523"/>
        <end position="1536"/>
    </location>
</feature>
<feature type="compositionally biased region" description="Low complexity" evidence="6">
    <location>
        <begin position="693"/>
        <end position="707"/>
    </location>
</feature>
<evidence type="ECO:0000256" key="2">
    <source>
        <dbReference type="ARBA" id="ARBA00022723"/>
    </source>
</evidence>
<dbReference type="GO" id="GO:0005634">
    <property type="term" value="C:nucleus"/>
    <property type="evidence" value="ECO:0007669"/>
    <property type="project" value="UniProtKB-SubCell"/>
</dbReference>
<feature type="compositionally biased region" description="Basic residues" evidence="6">
    <location>
        <begin position="661"/>
        <end position="674"/>
    </location>
</feature>
<feature type="region of interest" description="Disordered" evidence="6">
    <location>
        <begin position="2249"/>
        <end position="2270"/>
    </location>
</feature>
<dbReference type="GO" id="GO:0003723">
    <property type="term" value="F:RNA binding"/>
    <property type="evidence" value="ECO:0007669"/>
    <property type="project" value="InterPro"/>
</dbReference>
<dbReference type="SMART" id="SM00360">
    <property type="entry name" value="RRM"/>
    <property type="match status" value="1"/>
</dbReference>
<evidence type="ECO:0000256" key="3">
    <source>
        <dbReference type="ARBA" id="ARBA00022771"/>
    </source>
</evidence>
<comment type="subcellular location">
    <subcellularLocation>
        <location evidence="1">Nucleus</location>
    </subcellularLocation>
</comment>
<feature type="compositionally biased region" description="Basic and acidic residues" evidence="6">
    <location>
        <begin position="1479"/>
        <end position="1500"/>
    </location>
</feature>
<keyword evidence="4" id="KW-0862">Zinc</keyword>
<keyword evidence="2" id="KW-0479">Metal-binding</keyword>
<evidence type="ECO:0000256" key="6">
    <source>
        <dbReference type="SAM" id="MobiDB-lite"/>
    </source>
</evidence>
<feature type="compositionally biased region" description="Acidic residues" evidence="6">
    <location>
        <begin position="1935"/>
        <end position="1947"/>
    </location>
</feature>
<feature type="compositionally biased region" description="Polar residues" evidence="6">
    <location>
        <begin position="1205"/>
        <end position="1235"/>
    </location>
</feature>
<dbReference type="PROSITE" id="PS50171">
    <property type="entry name" value="ZF_MATRIN"/>
    <property type="match status" value="1"/>
</dbReference>
<feature type="compositionally biased region" description="Acidic residues" evidence="6">
    <location>
        <begin position="1961"/>
        <end position="1970"/>
    </location>
</feature>
<gene>
    <name evidence="8" type="ORF">P4O66_008504</name>
</gene>
<keyword evidence="9" id="KW-1185">Reference proteome</keyword>
<feature type="compositionally biased region" description="Basic and acidic residues" evidence="6">
    <location>
        <begin position="380"/>
        <end position="399"/>
    </location>
</feature>
<dbReference type="SMART" id="SM00451">
    <property type="entry name" value="ZnF_U1"/>
    <property type="match status" value="2"/>
</dbReference>
<evidence type="ECO:0000313" key="8">
    <source>
        <dbReference type="EMBL" id="KAK1797105.1"/>
    </source>
</evidence>
<dbReference type="Proteomes" id="UP001239994">
    <property type="component" value="Unassembled WGS sequence"/>
</dbReference>
<evidence type="ECO:0000259" key="7">
    <source>
        <dbReference type="PROSITE" id="PS50171"/>
    </source>
</evidence>
<feature type="compositionally biased region" description="Polar residues" evidence="6">
    <location>
        <begin position="1503"/>
        <end position="1516"/>
    </location>
</feature>
<dbReference type="EMBL" id="JAROKS010000014">
    <property type="protein sequence ID" value="KAK1797105.1"/>
    <property type="molecule type" value="Genomic_DNA"/>
</dbReference>
<dbReference type="InterPro" id="IPR035979">
    <property type="entry name" value="RBD_domain_sf"/>
</dbReference>
<evidence type="ECO:0000256" key="1">
    <source>
        <dbReference type="ARBA" id="ARBA00004123"/>
    </source>
</evidence>
<dbReference type="GO" id="GO:0008270">
    <property type="term" value="F:zinc ion binding"/>
    <property type="evidence" value="ECO:0007669"/>
    <property type="project" value="UniProtKB-KW"/>
</dbReference>
<feature type="domain" description="Matrin-type" evidence="7">
    <location>
        <begin position="2215"/>
        <end position="2246"/>
    </location>
</feature>
<feature type="region of interest" description="Disordered" evidence="6">
    <location>
        <begin position="1091"/>
        <end position="1131"/>
    </location>
</feature>
<feature type="region of interest" description="Disordered" evidence="6">
    <location>
        <begin position="590"/>
        <end position="708"/>
    </location>
</feature>
<feature type="compositionally biased region" description="Basic and acidic residues" evidence="6">
    <location>
        <begin position="1091"/>
        <end position="1100"/>
    </location>
</feature>
<feature type="region of interest" description="Disordered" evidence="6">
    <location>
        <begin position="747"/>
        <end position="804"/>
    </location>
</feature>
<feature type="region of interest" description="Disordered" evidence="6">
    <location>
        <begin position="273"/>
        <end position="299"/>
    </location>
</feature>
<feature type="compositionally biased region" description="Basic and acidic residues" evidence="6">
    <location>
        <begin position="1756"/>
        <end position="1766"/>
    </location>
</feature>
<keyword evidence="5" id="KW-0539">Nucleus</keyword>
<dbReference type="InterPro" id="IPR003604">
    <property type="entry name" value="Matrin/U1-like-C_Znf_C2H2"/>
</dbReference>
<feature type="region of interest" description="Disordered" evidence="6">
    <location>
        <begin position="2123"/>
        <end position="2192"/>
    </location>
</feature>
<feature type="region of interest" description="Disordered" evidence="6">
    <location>
        <begin position="1204"/>
        <end position="1237"/>
    </location>
</feature>
<evidence type="ECO:0000313" key="9">
    <source>
        <dbReference type="Proteomes" id="UP001239994"/>
    </source>
</evidence>
<dbReference type="Gene3D" id="3.30.70.330">
    <property type="match status" value="2"/>
</dbReference>
<name>A0AAD8ZGH0_9TELE</name>
<feature type="compositionally biased region" description="Acidic residues" evidence="6">
    <location>
        <begin position="1897"/>
        <end position="1916"/>
    </location>
</feature>
<dbReference type="SUPFAM" id="SSF54928">
    <property type="entry name" value="RNA-binding domain, RBD"/>
    <property type="match status" value="2"/>
</dbReference>
<comment type="caution">
    <text evidence="8">The sequence shown here is derived from an EMBL/GenBank/DDBJ whole genome shotgun (WGS) entry which is preliminary data.</text>
</comment>
<feature type="compositionally biased region" description="Acidic residues" evidence="6">
    <location>
        <begin position="1648"/>
        <end position="1658"/>
    </location>
</feature>
<feature type="compositionally biased region" description="Basic and acidic residues" evidence="6">
    <location>
        <begin position="2066"/>
        <end position="2079"/>
    </location>
</feature>
<keyword evidence="3" id="KW-0863">Zinc-finger</keyword>
<feature type="compositionally biased region" description="Basic residues" evidence="6">
    <location>
        <begin position="682"/>
        <end position="692"/>
    </location>
</feature>
<feature type="compositionally biased region" description="Polar residues" evidence="6">
    <location>
        <begin position="1694"/>
        <end position="1706"/>
    </location>
</feature>